<reference evidence="1 2" key="1">
    <citation type="journal article" date="2013" name="PLoS ONE">
        <title>Poles Apart: Arctic and Antarctic Octadecabacter strains Share High Genome Plasticity and a New Type of Xanthorhodopsin.</title>
        <authorList>
            <person name="Vollmers J."/>
            <person name="Voget S."/>
            <person name="Dietrich S."/>
            <person name="Gollnow K."/>
            <person name="Smits M."/>
            <person name="Meyer K."/>
            <person name="Brinkhoff T."/>
            <person name="Simon M."/>
            <person name="Daniel R."/>
        </authorList>
    </citation>
    <scope>NUCLEOTIDE SEQUENCE [LARGE SCALE GENOMIC DNA]</scope>
    <source>
        <strain evidence="1 2">307</strain>
    </source>
</reference>
<dbReference type="AlphaFoldDB" id="M9R4I1"/>
<gene>
    <name evidence="1" type="ORF">OAN307_c18550</name>
</gene>
<organism evidence="1 2">
    <name type="scientific">Octadecabacter antarcticus 307</name>
    <dbReference type="NCBI Taxonomy" id="391626"/>
    <lineage>
        <taxon>Bacteria</taxon>
        <taxon>Pseudomonadati</taxon>
        <taxon>Pseudomonadota</taxon>
        <taxon>Alphaproteobacteria</taxon>
        <taxon>Rhodobacterales</taxon>
        <taxon>Roseobacteraceae</taxon>
        <taxon>Octadecabacter</taxon>
    </lineage>
</organism>
<name>M9R4I1_9RHOB</name>
<dbReference type="EMBL" id="CP003740">
    <property type="protein sequence ID" value="AGI67509.1"/>
    <property type="molecule type" value="Genomic_DNA"/>
</dbReference>
<keyword evidence="2" id="KW-1185">Reference proteome</keyword>
<protein>
    <submittedName>
        <fullName evidence="1">Uncharacterized protein</fullName>
    </submittedName>
</protein>
<evidence type="ECO:0000313" key="1">
    <source>
        <dbReference type="EMBL" id="AGI67509.1"/>
    </source>
</evidence>
<dbReference type="KEGG" id="oat:OAN307_c18550"/>
<sequence length="38" mass="4357">MYWDKSTSLFVNYEMKLQASDMGRLCSGWQGVQSPSQP</sequence>
<dbReference type="HOGENOM" id="CLU_3330893_0_0_5"/>
<dbReference type="Proteomes" id="UP000005307">
    <property type="component" value="Chromosome"/>
</dbReference>
<accession>M9R4I1</accession>
<proteinExistence type="predicted"/>
<evidence type="ECO:0000313" key="2">
    <source>
        <dbReference type="Proteomes" id="UP000005307"/>
    </source>
</evidence>